<dbReference type="EMBL" id="ML978973">
    <property type="protein sequence ID" value="KAF1927069.1"/>
    <property type="molecule type" value="Genomic_DNA"/>
</dbReference>
<keyword evidence="1" id="KW-0472">Membrane</keyword>
<feature type="transmembrane region" description="Helical" evidence="1">
    <location>
        <begin position="69"/>
        <end position="98"/>
    </location>
</feature>
<name>A0A6A5RHN5_9PLEO</name>
<keyword evidence="1" id="KW-0812">Transmembrane</keyword>
<dbReference type="Proteomes" id="UP000800082">
    <property type="component" value="Unassembled WGS sequence"/>
</dbReference>
<proteinExistence type="predicted"/>
<feature type="transmembrane region" description="Helical" evidence="1">
    <location>
        <begin position="104"/>
        <end position="125"/>
    </location>
</feature>
<dbReference type="GeneID" id="54347709"/>
<reference evidence="2" key="1">
    <citation type="journal article" date="2020" name="Stud. Mycol.">
        <title>101 Dothideomycetes genomes: a test case for predicting lifestyles and emergence of pathogens.</title>
        <authorList>
            <person name="Haridas S."/>
            <person name="Albert R."/>
            <person name="Binder M."/>
            <person name="Bloem J."/>
            <person name="Labutti K."/>
            <person name="Salamov A."/>
            <person name="Andreopoulos B."/>
            <person name="Baker S."/>
            <person name="Barry K."/>
            <person name="Bills G."/>
            <person name="Bluhm B."/>
            <person name="Cannon C."/>
            <person name="Castanera R."/>
            <person name="Culley D."/>
            <person name="Daum C."/>
            <person name="Ezra D."/>
            <person name="Gonzalez J."/>
            <person name="Henrissat B."/>
            <person name="Kuo A."/>
            <person name="Liang C."/>
            <person name="Lipzen A."/>
            <person name="Lutzoni F."/>
            <person name="Magnuson J."/>
            <person name="Mondo S."/>
            <person name="Nolan M."/>
            <person name="Ohm R."/>
            <person name="Pangilinan J."/>
            <person name="Park H.-J."/>
            <person name="Ramirez L."/>
            <person name="Alfaro M."/>
            <person name="Sun H."/>
            <person name="Tritt A."/>
            <person name="Yoshinaga Y."/>
            <person name="Zwiers L.-H."/>
            <person name="Turgeon B."/>
            <person name="Goodwin S."/>
            <person name="Spatafora J."/>
            <person name="Crous P."/>
            <person name="Grigoriev I."/>
        </authorList>
    </citation>
    <scope>NUCLEOTIDE SEQUENCE</scope>
    <source>
        <strain evidence="2">CBS 183.55</strain>
    </source>
</reference>
<evidence type="ECO:0000256" key="1">
    <source>
        <dbReference type="SAM" id="Phobius"/>
    </source>
</evidence>
<accession>A0A6A5RHN5</accession>
<dbReference type="RefSeq" id="XP_033447321.1">
    <property type="nucleotide sequence ID" value="XM_033590054.1"/>
</dbReference>
<gene>
    <name evidence="2" type="ORF">M421DRAFT_394078</name>
</gene>
<feature type="transmembrane region" description="Helical" evidence="1">
    <location>
        <begin position="41"/>
        <end position="62"/>
    </location>
</feature>
<sequence>MVSSNLPPYYRQIYDPKEEMRRANASPIHTKWTATVHRQPFVATAATSFSASIVVSIAIINYPSGVEHCGFFLTCAICVLLKIVANVGCAEVAIVVVVVKCPLVLHKFVALIVPVLCCGFILWMIKACADQVAIHFVSFYGAPSL</sequence>
<keyword evidence="1" id="KW-1133">Transmembrane helix</keyword>
<evidence type="ECO:0000313" key="2">
    <source>
        <dbReference type="EMBL" id="KAF1927069.1"/>
    </source>
</evidence>
<evidence type="ECO:0000313" key="3">
    <source>
        <dbReference type="Proteomes" id="UP000800082"/>
    </source>
</evidence>
<protein>
    <submittedName>
        <fullName evidence="2">Uncharacterized protein</fullName>
    </submittedName>
</protein>
<organism evidence="2 3">
    <name type="scientific">Didymella exigua CBS 183.55</name>
    <dbReference type="NCBI Taxonomy" id="1150837"/>
    <lineage>
        <taxon>Eukaryota</taxon>
        <taxon>Fungi</taxon>
        <taxon>Dikarya</taxon>
        <taxon>Ascomycota</taxon>
        <taxon>Pezizomycotina</taxon>
        <taxon>Dothideomycetes</taxon>
        <taxon>Pleosporomycetidae</taxon>
        <taxon>Pleosporales</taxon>
        <taxon>Pleosporineae</taxon>
        <taxon>Didymellaceae</taxon>
        <taxon>Didymella</taxon>
    </lineage>
</organism>
<dbReference type="AlphaFoldDB" id="A0A6A5RHN5"/>
<keyword evidence="3" id="KW-1185">Reference proteome</keyword>